<name>A0ABS4KCS5_9FIRM</name>
<protein>
    <recommendedName>
        <fullName evidence="1">Sodium/glutamate symporter</fullName>
    </recommendedName>
</protein>
<proteinExistence type="inferred from homology"/>
<evidence type="ECO:0000313" key="3">
    <source>
        <dbReference type="Proteomes" id="UP001519306"/>
    </source>
</evidence>
<gene>
    <name evidence="2" type="ORF">J2Z71_000680</name>
</gene>
<comment type="subcellular location">
    <subcellularLocation>
        <location evidence="1">Cell membrane</location>
        <topology evidence="1">Multi-pass membrane protein</topology>
    </subcellularLocation>
</comment>
<dbReference type="PANTHER" id="PTHR36178:SF1">
    <property type="entry name" value="SODIUM_GLUTAMATE SYMPORTER"/>
    <property type="match status" value="1"/>
</dbReference>
<feature type="transmembrane region" description="Helical" evidence="1">
    <location>
        <begin position="320"/>
        <end position="340"/>
    </location>
</feature>
<comment type="similarity">
    <text evidence="1">Belongs to the glutamate:Na(+) symporter (ESS) (TC 2.A.27) family.</text>
</comment>
<keyword evidence="1" id="KW-0029">Amino-acid transport</keyword>
<reference evidence="2 3" key="1">
    <citation type="submission" date="2021-03" db="EMBL/GenBank/DDBJ databases">
        <title>Genomic Encyclopedia of Type Strains, Phase IV (KMG-IV): sequencing the most valuable type-strain genomes for metagenomic binning, comparative biology and taxonomic classification.</title>
        <authorList>
            <person name="Goeker M."/>
        </authorList>
    </citation>
    <scope>NUCLEOTIDE SEQUENCE [LARGE SCALE GENOMIC DNA]</scope>
    <source>
        <strain evidence="2 3">DSM 27563</strain>
    </source>
</reference>
<sequence>MFEFNFDMLQSACLGVLVFLLGKFIIKKVPFFNRFCIPAPVVGGLIFCIIHLIGRQTGLFSFNFANELKDFFMVGFFATIGFSASWLVVKQGGKAILILSVVSIICLVGQNFLGQFIAEAFGESGLMGLCAGAISLMGGVASSAAYGPTMESLGLPNATLIAVSAAVFGLVAGGIVSGPIAKFLIDKNDLVNKANKQDKLNGKDSIDYENLETGEEEIKVMNVSKFTSAFFILIIVMGLGTIVKAWLDIPIKNLNPNAALPAYIGAVIVAAIVRNVADVKKIELPVGEIGAIGEVFLSIFLAMTIMQLELWKLIDIAGPLFVILIVQVIALIIYDIFIVFRATGKDYDSAMMVAGFFGYAMGATPNAIASMNAVKDRYHRDSPKAYFAIPMVGGFIIDMLMPIFLLTHANFIVSGL</sequence>
<feature type="transmembrane region" description="Helical" evidence="1">
    <location>
        <begin position="226"/>
        <end position="247"/>
    </location>
</feature>
<evidence type="ECO:0000256" key="1">
    <source>
        <dbReference type="HAMAP-Rule" id="MF_02062"/>
    </source>
</evidence>
<organism evidence="2 3">
    <name type="scientific">Peptoniphilus stercorisuis</name>
    <dbReference type="NCBI Taxonomy" id="1436965"/>
    <lineage>
        <taxon>Bacteria</taxon>
        <taxon>Bacillati</taxon>
        <taxon>Bacillota</taxon>
        <taxon>Tissierellia</taxon>
        <taxon>Tissierellales</taxon>
        <taxon>Peptoniphilaceae</taxon>
        <taxon>Peptoniphilus</taxon>
    </lineage>
</organism>
<keyword evidence="1" id="KW-0406">Ion transport</keyword>
<dbReference type="EMBL" id="JAGGLJ010000005">
    <property type="protein sequence ID" value="MBP2025155.1"/>
    <property type="molecule type" value="Genomic_DNA"/>
</dbReference>
<feature type="transmembrane region" description="Helical" evidence="1">
    <location>
        <begin position="96"/>
        <end position="118"/>
    </location>
</feature>
<feature type="transmembrane region" description="Helical" evidence="1">
    <location>
        <begin position="35"/>
        <end position="53"/>
    </location>
</feature>
<keyword evidence="1" id="KW-0739">Sodium transport</keyword>
<keyword evidence="1" id="KW-1003">Cell membrane</keyword>
<feature type="transmembrane region" description="Helical" evidence="1">
    <location>
        <begin position="6"/>
        <end position="26"/>
    </location>
</feature>
<accession>A0ABS4KCS5</accession>
<feature type="transmembrane region" description="Helical" evidence="1">
    <location>
        <begin position="73"/>
        <end position="89"/>
    </location>
</feature>
<dbReference type="Pfam" id="PF03616">
    <property type="entry name" value="Glt_symporter"/>
    <property type="match status" value="1"/>
</dbReference>
<feature type="transmembrane region" description="Helical" evidence="1">
    <location>
        <begin position="386"/>
        <end position="406"/>
    </location>
</feature>
<dbReference type="RefSeq" id="WP_210060454.1">
    <property type="nucleotide sequence ID" value="NZ_JAGGLJ010000005.1"/>
</dbReference>
<comment type="function">
    <text evidence="1">Catalyzes the sodium-dependent transport of glutamate.</text>
</comment>
<dbReference type="InterPro" id="IPR004445">
    <property type="entry name" value="GltS"/>
</dbReference>
<dbReference type="Proteomes" id="UP001519306">
    <property type="component" value="Unassembled WGS sequence"/>
</dbReference>
<feature type="transmembrane region" description="Helical" evidence="1">
    <location>
        <begin position="289"/>
        <end position="308"/>
    </location>
</feature>
<feature type="transmembrane region" description="Helical" evidence="1">
    <location>
        <begin position="158"/>
        <end position="181"/>
    </location>
</feature>
<keyword evidence="1" id="KW-0472">Membrane</keyword>
<dbReference type="HAMAP" id="MF_02062">
    <property type="entry name" value="GltS"/>
    <property type="match status" value="1"/>
</dbReference>
<comment type="caution">
    <text evidence="2">The sequence shown here is derived from an EMBL/GenBank/DDBJ whole genome shotgun (WGS) entry which is preliminary data.</text>
</comment>
<dbReference type="PANTHER" id="PTHR36178">
    <property type="entry name" value="SLR0625 PROTEIN"/>
    <property type="match status" value="1"/>
</dbReference>
<keyword evidence="1" id="KW-0812">Transmembrane</keyword>
<keyword evidence="1" id="KW-0813">Transport</keyword>
<keyword evidence="3" id="KW-1185">Reference proteome</keyword>
<keyword evidence="1" id="KW-1133">Transmembrane helix</keyword>
<keyword evidence="1" id="KW-0915">Sodium</keyword>
<feature type="transmembrane region" description="Helical" evidence="1">
    <location>
        <begin position="352"/>
        <end position="374"/>
    </location>
</feature>
<keyword evidence="1" id="KW-0769">Symport</keyword>
<evidence type="ECO:0000313" key="2">
    <source>
        <dbReference type="EMBL" id="MBP2025155.1"/>
    </source>
</evidence>
<feature type="transmembrane region" description="Helical" evidence="1">
    <location>
        <begin position="259"/>
        <end position="277"/>
    </location>
</feature>